<proteinExistence type="predicted"/>
<dbReference type="Proteomes" id="UP000184474">
    <property type="component" value="Unassembled WGS sequence"/>
</dbReference>
<accession>A0A1M6UVK7</accession>
<name>A0A1M6UVK7_REIAG</name>
<organism evidence="1 2">
    <name type="scientific">Reichenbachiella agariperforans</name>
    <dbReference type="NCBI Taxonomy" id="156994"/>
    <lineage>
        <taxon>Bacteria</taxon>
        <taxon>Pseudomonadati</taxon>
        <taxon>Bacteroidota</taxon>
        <taxon>Cytophagia</taxon>
        <taxon>Cytophagales</taxon>
        <taxon>Reichenbachiellaceae</taxon>
        <taxon>Reichenbachiella</taxon>
    </lineage>
</organism>
<dbReference type="AlphaFoldDB" id="A0A1M6UVK7"/>
<dbReference type="EMBL" id="FRAA01000008">
    <property type="protein sequence ID" value="SHK73161.1"/>
    <property type="molecule type" value="Genomic_DNA"/>
</dbReference>
<reference evidence="2" key="1">
    <citation type="submission" date="2016-11" db="EMBL/GenBank/DDBJ databases">
        <authorList>
            <person name="Varghese N."/>
            <person name="Submissions S."/>
        </authorList>
    </citation>
    <scope>NUCLEOTIDE SEQUENCE [LARGE SCALE GENOMIC DNA]</scope>
    <source>
        <strain evidence="2">DSM 26134</strain>
    </source>
</reference>
<evidence type="ECO:0000313" key="2">
    <source>
        <dbReference type="Proteomes" id="UP000184474"/>
    </source>
</evidence>
<sequence length="45" mass="5362">MALIAEQSTPFFYIRLFATDLGFFLSDKDLGWIYPFKFERNKKPV</sequence>
<gene>
    <name evidence="1" type="ORF">SAMN04488028_10810</name>
</gene>
<evidence type="ECO:0000313" key="1">
    <source>
        <dbReference type="EMBL" id="SHK73161.1"/>
    </source>
</evidence>
<protein>
    <submittedName>
        <fullName evidence="1">Uncharacterized protein</fullName>
    </submittedName>
</protein>
<dbReference type="STRING" id="156994.SAMN04488028_10810"/>
<keyword evidence="2" id="KW-1185">Reference proteome</keyword>